<gene>
    <name evidence="3" type="ORF">ASTO00021_LOCUS18649</name>
</gene>
<dbReference type="InterPro" id="IPR017901">
    <property type="entry name" value="C-CAP_CF_C-like"/>
</dbReference>
<organism evidence="3">
    <name type="scientific">Aplanochytrium stocchinoi</name>
    <dbReference type="NCBI Taxonomy" id="215587"/>
    <lineage>
        <taxon>Eukaryota</taxon>
        <taxon>Sar</taxon>
        <taxon>Stramenopiles</taxon>
        <taxon>Bigyra</taxon>
        <taxon>Labyrinthulomycetes</taxon>
        <taxon>Thraustochytrida</taxon>
        <taxon>Thraustochytriidae</taxon>
        <taxon>Aplanochytrium</taxon>
    </lineage>
</organism>
<dbReference type="GO" id="GO:0005737">
    <property type="term" value="C:cytoplasm"/>
    <property type="evidence" value="ECO:0007669"/>
    <property type="project" value="TreeGrafter"/>
</dbReference>
<dbReference type="GO" id="GO:0019933">
    <property type="term" value="P:cAMP-mediated signaling"/>
    <property type="evidence" value="ECO:0007669"/>
    <property type="project" value="TreeGrafter"/>
</dbReference>
<evidence type="ECO:0000259" key="2">
    <source>
        <dbReference type="PROSITE" id="PS51329"/>
    </source>
</evidence>
<proteinExistence type="inferred from homology"/>
<dbReference type="InterPro" id="IPR001837">
    <property type="entry name" value="Adenylate_cyclase-assoc_CAP"/>
</dbReference>
<dbReference type="PANTHER" id="PTHR10652:SF0">
    <property type="entry name" value="ADENYLYL CYCLASE-ASSOCIATED PROTEIN"/>
    <property type="match status" value="1"/>
</dbReference>
<feature type="domain" description="C-CAP/cofactor C-like" evidence="2">
    <location>
        <begin position="1"/>
        <end position="141"/>
    </location>
</feature>
<evidence type="ECO:0000256" key="1">
    <source>
        <dbReference type="ARBA" id="ARBA00007659"/>
    </source>
</evidence>
<dbReference type="AlphaFoldDB" id="A0A7S3PS60"/>
<dbReference type="InterPro" id="IPR036223">
    <property type="entry name" value="CAP_C_sf"/>
</dbReference>
<name>A0A7S3PS60_9STRA</name>
<dbReference type="InterPro" id="IPR013912">
    <property type="entry name" value="Adenylate_cyclase-assoc_CAP_C"/>
</dbReference>
<protein>
    <recommendedName>
        <fullName evidence="2">C-CAP/cofactor C-like domain-containing protein</fullName>
    </recommendedName>
</protein>
<sequence length="165" mass="17929">MSAKKQGNRWNLSGVKGKKGDMMMATVEVKDKKESAYLMDNQFANIFVKNKTSSVALDGCKNCTVTVDEVIATVEVTNCKDITIIVNKQCPSVAIDKTDSCNIDLTKVADPASVDVIAAKSSAMNIQFTHNGVTVEKPLPEQFKYRLDLSGNAKVITEVSDIYSA</sequence>
<dbReference type="Pfam" id="PF08603">
    <property type="entry name" value="CAP_C"/>
    <property type="match status" value="1"/>
</dbReference>
<dbReference type="GO" id="GO:0003779">
    <property type="term" value="F:actin binding"/>
    <property type="evidence" value="ECO:0007669"/>
    <property type="project" value="InterPro"/>
</dbReference>
<dbReference type="SUPFAM" id="SSF69340">
    <property type="entry name" value="C-terminal domain of adenylylcyclase associated protein"/>
    <property type="match status" value="1"/>
</dbReference>
<dbReference type="PROSITE" id="PS51329">
    <property type="entry name" value="C_CAP_COFACTOR_C"/>
    <property type="match status" value="1"/>
</dbReference>
<dbReference type="GO" id="GO:0007015">
    <property type="term" value="P:actin filament organization"/>
    <property type="evidence" value="ECO:0007669"/>
    <property type="project" value="TreeGrafter"/>
</dbReference>
<dbReference type="EMBL" id="HBIN01025552">
    <property type="protein sequence ID" value="CAE0448682.1"/>
    <property type="molecule type" value="Transcribed_RNA"/>
</dbReference>
<dbReference type="Gene3D" id="2.160.20.70">
    <property type="match status" value="1"/>
</dbReference>
<dbReference type="InterPro" id="IPR016098">
    <property type="entry name" value="CAP/MinC_C"/>
</dbReference>
<comment type="similarity">
    <text evidence="1">Belongs to the CAP family.</text>
</comment>
<dbReference type="GO" id="GO:0008179">
    <property type="term" value="F:adenylate cyclase binding"/>
    <property type="evidence" value="ECO:0007669"/>
    <property type="project" value="TreeGrafter"/>
</dbReference>
<accession>A0A7S3PS60</accession>
<reference evidence="3" key="1">
    <citation type="submission" date="2021-01" db="EMBL/GenBank/DDBJ databases">
        <authorList>
            <person name="Corre E."/>
            <person name="Pelletier E."/>
            <person name="Niang G."/>
            <person name="Scheremetjew M."/>
            <person name="Finn R."/>
            <person name="Kale V."/>
            <person name="Holt S."/>
            <person name="Cochrane G."/>
            <person name="Meng A."/>
            <person name="Brown T."/>
            <person name="Cohen L."/>
        </authorList>
    </citation>
    <scope>NUCLEOTIDE SEQUENCE</scope>
    <source>
        <strain evidence="3">GSBS06</strain>
    </source>
</reference>
<dbReference type="InterPro" id="IPR006599">
    <property type="entry name" value="CARP_motif"/>
</dbReference>
<dbReference type="PANTHER" id="PTHR10652">
    <property type="entry name" value="ADENYLYL CYCLASE-ASSOCIATED PROTEIN"/>
    <property type="match status" value="1"/>
</dbReference>
<dbReference type="SMART" id="SM00673">
    <property type="entry name" value="CARP"/>
    <property type="match status" value="2"/>
</dbReference>
<evidence type="ECO:0000313" key="3">
    <source>
        <dbReference type="EMBL" id="CAE0448682.1"/>
    </source>
</evidence>